<dbReference type="AlphaFoldDB" id="S7QM58"/>
<dbReference type="PANTHER" id="PTHR13471">
    <property type="entry name" value="TETRATRICOPEPTIDE-LIKE HELICAL"/>
    <property type="match status" value="1"/>
</dbReference>
<feature type="compositionally biased region" description="Basic and acidic residues" evidence="4">
    <location>
        <begin position="71"/>
        <end position="94"/>
    </location>
</feature>
<keyword evidence="3" id="KW-0539">Nucleus</keyword>
<dbReference type="Proteomes" id="UP000030669">
    <property type="component" value="Unassembled WGS sequence"/>
</dbReference>
<dbReference type="RefSeq" id="XP_007860934.1">
    <property type="nucleotide sequence ID" value="XM_007862743.1"/>
</dbReference>
<evidence type="ECO:0000313" key="5">
    <source>
        <dbReference type="EMBL" id="EPQ60543.1"/>
    </source>
</evidence>
<comment type="similarity">
    <text evidence="2">Belongs to the NRDE2 family.</text>
</comment>
<organism evidence="5 6">
    <name type="scientific">Gloeophyllum trabeum (strain ATCC 11539 / FP-39264 / Madison 617)</name>
    <name type="common">Brown rot fungus</name>
    <dbReference type="NCBI Taxonomy" id="670483"/>
    <lineage>
        <taxon>Eukaryota</taxon>
        <taxon>Fungi</taxon>
        <taxon>Dikarya</taxon>
        <taxon>Basidiomycota</taxon>
        <taxon>Agaricomycotina</taxon>
        <taxon>Agaricomycetes</taxon>
        <taxon>Gloeophyllales</taxon>
        <taxon>Gloeophyllaceae</taxon>
        <taxon>Gloeophyllum</taxon>
    </lineage>
</organism>
<feature type="compositionally biased region" description="Low complexity" evidence="4">
    <location>
        <begin position="1"/>
        <end position="24"/>
    </location>
</feature>
<feature type="compositionally biased region" description="Polar residues" evidence="4">
    <location>
        <begin position="223"/>
        <end position="232"/>
    </location>
</feature>
<dbReference type="SUPFAM" id="SSF48452">
    <property type="entry name" value="TPR-like"/>
    <property type="match status" value="1"/>
</dbReference>
<reference evidence="5 6" key="1">
    <citation type="journal article" date="2012" name="Science">
        <title>The Paleozoic origin of enzymatic lignin decomposition reconstructed from 31 fungal genomes.</title>
        <authorList>
            <person name="Floudas D."/>
            <person name="Binder M."/>
            <person name="Riley R."/>
            <person name="Barry K."/>
            <person name="Blanchette R.A."/>
            <person name="Henrissat B."/>
            <person name="Martinez A.T."/>
            <person name="Otillar R."/>
            <person name="Spatafora J.W."/>
            <person name="Yadav J.S."/>
            <person name="Aerts A."/>
            <person name="Benoit I."/>
            <person name="Boyd A."/>
            <person name="Carlson A."/>
            <person name="Copeland A."/>
            <person name="Coutinho P.M."/>
            <person name="de Vries R.P."/>
            <person name="Ferreira P."/>
            <person name="Findley K."/>
            <person name="Foster B."/>
            <person name="Gaskell J."/>
            <person name="Glotzer D."/>
            <person name="Gorecki P."/>
            <person name="Heitman J."/>
            <person name="Hesse C."/>
            <person name="Hori C."/>
            <person name="Igarashi K."/>
            <person name="Jurgens J.A."/>
            <person name="Kallen N."/>
            <person name="Kersten P."/>
            <person name="Kohler A."/>
            <person name="Kuees U."/>
            <person name="Kumar T.K.A."/>
            <person name="Kuo A."/>
            <person name="LaButti K."/>
            <person name="Larrondo L.F."/>
            <person name="Lindquist E."/>
            <person name="Ling A."/>
            <person name="Lombard V."/>
            <person name="Lucas S."/>
            <person name="Lundell T."/>
            <person name="Martin R."/>
            <person name="McLaughlin D.J."/>
            <person name="Morgenstern I."/>
            <person name="Morin E."/>
            <person name="Murat C."/>
            <person name="Nagy L.G."/>
            <person name="Nolan M."/>
            <person name="Ohm R.A."/>
            <person name="Patyshakuliyeva A."/>
            <person name="Rokas A."/>
            <person name="Ruiz-Duenas F.J."/>
            <person name="Sabat G."/>
            <person name="Salamov A."/>
            <person name="Samejima M."/>
            <person name="Schmutz J."/>
            <person name="Slot J.C."/>
            <person name="St John F."/>
            <person name="Stenlid J."/>
            <person name="Sun H."/>
            <person name="Sun S."/>
            <person name="Syed K."/>
            <person name="Tsang A."/>
            <person name="Wiebenga A."/>
            <person name="Young D."/>
            <person name="Pisabarro A."/>
            <person name="Eastwood D.C."/>
            <person name="Martin F."/>
            <person name="Cullen D."/>
            <person name="Grigoriev I.V."/>
            <person name="Hibbett D.S."/>
        </authorList>
    </citation>
    <scope>NUCLEOTIDE SEQUENCE [LARGE SCALE GENOMIC DNA]</scope>
    <source>
        <strain evidence="5 6">ATCC 11539</strain>
    </source>
</reference>
<evidence type="ECO:0000256" key="4">
    <source>
        <dbReference type="SAM" id="MobiDB-lite"/>
    </source>
</evidence>
<dbReference type="GeneID" id="19307872"/>
<accession>S7QM58</accession>
<dbReference type="OMA" id="MRDKELH"/>
<keyword evidence="6" id="KW-1185">Reference proteome</keyword>
<protein>
    <submittedName>
        <fullName evidence="5">DUF1740-domain-containing protein</fullName>
    </submittedName>
</protein>
<dbReference type="eggNOG" id="KOG1972">
    <property type="taxonomic scope" value="Eukaryota"/>
</dbReference>
<dbReference type="EMBL" id="KB469296">
    <property type="protein sequence ID" value="EPQ60543.1"/>
    <property type="molecule type" value="Genomic_DNA"/>
</dbReference>
<dbReference type="STRING" id="670483.S7QM58"/>
<dbReference type="Pfam" id="PF08424">
    <property type="entry name" value="NRDE-2"/>
    <property type="match status" value="1"/>
</dbReference>
<dbReference type="HOGENOM" id="CLU_007550_0_0_1"/>
<feature type="region of interest" description="Disordered" evidence="4">
    <location>
        <begin position="218"/>
        <end position="255"/>
    </location>
</feature>
<evidence type="ECO:0000256" key="2">
    <source>
        <dbReference type="ARBA" id="ARBA00009265"/>
    </source>
</evidence>
<dbReference type="KEGG" id="gtr:GLOTRDRAFT_68271"/>
<proteinExistence type="inferred from homology"/>
<dbReference type="GO" id="GO:0031048">
    <property type="term" value="P:regulatory ncRNA-mediated heterochromatin formation"/>
    <property type="evidence" value="ECO:0007669"/>
    <property type="project" value="TreeGrafter"/>
</dbReference>
<comment type="subcellular location">
    <subcellularLocation>
        <location evidence="1">Nucleus</location>
    </subcellularLocation>
</comment>
<feature type="region of interest" description="Disordered" evidence="4">
    <location>
        <begin position="1"/>
        <end position="115"/>
    </location>
</feature>
<evidence type="ECO:0000313" key="6">
    <source>
        <dbReference type="Proteomes" id="UP000030669"/>
    </source>
</evidence>
<feature type="compositionally biased region" description="Acidic residues" evidence="4">
    <location>
        <begin position="243"/>
        <end position="255"/>
    </location>
</feature>
<feature type="compositionally biased region" description="Basic and acidic residues" evidence="4">
    <location>
        <begin position="45"/>
        <end position="63"/>
    </location>
</feature>
<dbReference type="PANTHER" id="PTHR13471:SF0">
    <property type="entry name" value="NUCLEAR EXOSOME REGULATOR NRDE2"/>
    <property type="match status" value="1"/>
</dbReference>
<feature type="region of interest" description="Disordered" evidence="4">
    <location>
        <begin position="479"/>
        <end position="499"/>
    </location>
</feature>
<dbReference type="GO" id="GO:0071013">
    <property type="term" value="C:catalytic step 2 spliceosome"/>
    <property type="evidence" value="ECO:0007669"/>
    <property type="project" value="TreeGrafter"/>
</dbReference>
<evidence type="ECO:0000256" key="3">
    <source>
        <dbReference type="ARBA" id="ARBA00023242"/>
    </source>
</evidence>
<dbReference type="OrthoDB" id="297219at2759"/>
<name>S7QM58_GLOTA</name>
<evidence type="ECO:0000256" key="1">
    <source>
        <dbReference type="ARBA" id="ARBA00004123"/>
    </source>
</evidence>
<dbReference type="GO" id="GO:1902369">
    <property type="term" value="P:negative regulation of RNA catabolic process"/>
    <property type="evidence" value="ECO:0007669"/>
    <property type="project" value="TreeGrafter"/>
</dbReference>
<sequence>MSAPSFSSFPPSFSSFPDPDAGPSRAGSPPDTKGDGRKSHPKVKEHKDKESSKSKRHEREKVSSHRHKSKPERQPDHSWDLEYDERIKEGEDSRRKRGDPSQPSRASSPPLYFTDKKGDALNVTYGGLHTGSIPKYHVVARGRQILGLPRGWTVVHWSGKGVEVGAGTRRKMPSLTDSRSRKLLQSAPTRRLLASDQKYKYDEVEGFLRIRSGKARSEDETYRSITRRSVNPDSDSSGSSESEREDDLTSDDEADATPLTALQIKLKELEQQISADPSNVHTWLSLLWYSLSNVPITSKNANRARTDIAVSVLARALSAHPKNRNSTPLRLKYIKAGEEVWHESKLRSEWENALQEVNDVDVWIAWFDWRLRKGERGIEGMMQDASRVLNSLQHDEVGQLRVIWRVAVALRDAGYVERAAAVFQAQAELTFEVPQSMYGLPLEHQLDALEEFWESEAPRLGEPGAQGWASWIASGRPDCAPANSRSRAPSVDSGDTDPYRRWSAEELRSDKDNFLPSRSVDDVDDPYATILFSDIRPLLCNLTSQKTKHAFRLIWISFLGLHIPGFAASLSPRPSGSMDDRWAYDAFANEHKLNAILPRDNKRHLITADSFAGVLVGRERAYSSEFGPVKNWGYDIIDPLDSLLDSNGRGKGAFWDQQDVAGVDSELIRRVFKACRLGGVDGKDAEWDALALAFEAAQSIKSALKLSKSYLSMAKDSLAHWANHARLERLRGRPAAARTVYSNVLIAAMPANARRPALHCLWWDWAQMEWLAGDTDATLQVILKSVDMQGSGGIVVLRCKRALEDKIKSIKDPQLWKEKQALICLRALADLLTSGPLAALTVFDEYLLGLEAPSPGSHAHESLNIASLVMLYHYGYTLRNPMAPGLLRDRVHSVVDHYPGNTFGIRLLLEVEKGQSVWGRVRSLLSEETHKGKDKDMARRLMEIWISLGWEKGKWEEEKERIRNALGFAVESDRTRGSAILWRIAIEFEFRNEDWQRARNLVFRAIGECPLVKELYLLAFGPLRRAFSPQELNGFAETMAERGIRMRKGLDEVLEGWVAPAREMRGRGDDYGDEEIEHRADELRRLMPYH</sequence>
<dbReference type="InterPro" id="IPR013633">
    <property type="entry name" value="NRDE-2"/>
</dbReference>
<dbReference type="InterPro" id="IPR011990">
    <property type="entry name" value="TPR-like_helical_dom_sf"/>
</dbReference>
<dbReference type="Gene3D" id="1.25.40.10">
    <property type="entry name" value="Tetratricopeptide repeat domain"/>
    <property type="match status" value="1"/>
</dbReference>
<gene>
    <name evidence="5" type="ORF">GLOTRDRAFT_68271</name>
</gene>